<accession>A0A0F6YK33</accession>
<name>A0A0F6YK33_9BACT</name>
<dbReference type="CDD" id="cd14014">
    <property type="entry name" value="STKc_PknB_like"/>
    <property type="match status" value="1"/>
</dbReference>
<dbReference type="GO" id="GO:0004674">
    <property type="term" value="F:protein serine/threonine kinase activity"/>
    <property type="evidence" value="ECO:0007669"/>
    <property type="project" value="UniProtKB-KW"/>
</dbReference>
<dbReference type="EMBL" id="CP011125">
    <property type="protein sequence ID" value="AKF08428.1"/>
    <property type="molecule type" value="Genomic_DNA"/>
</dbReference>
<feature type="compositionally biased region" description="Basic and acidic residues" evidence="7">
    <location>
        <begin position="405"/>
        <end position="415"/>
    </location>
</feature>
<dbReference type="InterPro" id="IPR000719">
    <property type="entry name" value="Prot_kinase_dom"/>
</dbReference>
<dbReference type="Gene3D" id="1.10.510.10">
    <property type="entry name" value="Transferase(Phosphotransferase) domain 1"/>
    <property type="match status" value="1"/>
</dbReference>
<evidence type="ECO:0000313" key="9">
    <source>
        <dbReference type="EMBL" id="AKF08428.1"/>
    </source>
</evidence>
<keyword evidence="6" id="KW-0067">ATP-binding</keyword>
<dbReference type="OrthoDB" id="9779541at2"/>
<keyword evidence="5 9" id="KW-0418">Kinase</keyword>
<evidence type="ECO:0000256" key="2">
    <source>
        <dbReference type="ARBA" id="ARBA00022527"/>
    </source>
</evidence>
<feature type="compositionally biased region" description="Low complexity" evidence="7">
    <location>
        <begin position="345"/>
        <end position="369"/>
    </location>
</feature>
<evidence type="ECO:0000256" key="7">
    <source>
        <dbReference type="SAM" id="MobiDB-lite"/>
    </source>
</evidence>
<dbReference type="FunFam" id="1.10.510.10:FF:000021">
    <property type="entry name" value="Serine/threonine protein kinase"/>
    <property type="match status" value="1"/>
</dbReference>
<dbReference type="SMART" id="SM00220">
    <property type="entry name" value="S_TKc"/>
    <property type="match status" value="1"/>
</dbReference>
<evidence type="ECO:0000256" key="5">
    <source>
        <dbReference type="ARBA" id="ARBA00022777"/>
    </source>
</evidence>
<dbReference type="Pfam" id="PF00069">
    <property type="entry name" value="Pkinase"/>
    <property type="match status" value="1"/>
</dbReference>
<dbReference type="RefSeq" id="WP_053235574.1">
    <property type="nucleotide sequence ID" value="NZ_CP011125.1"/>
</dbReference>
<feature type="compositionally biased region" description="Low complexity" evidence="7">
    <location>
        <begin position="314"/>
        <end position="325"/>
    </location>
</feature>
<dbReference type="Gene3D" id="3.30.200.20">
    <property type="entry name" value="Phosphorylase Kinase, domain 1"/>
    <property type="match status" value="1"/>
</dbReference>
<keyword evidence="3" id="KW-0808">Transferase</keyword>
<gene>
    <name evidence="9" type="ORF">DB32_005577</name>
</gene>
<evidence type="ECO:0000313" key="10">
    <source>
        <dbReference type="Proteomes" id="UP000034883"/>
    </source>
</evidence>
<dbReference type="InterPro" id="IPR008271">
    <property type="entry name" value="Ser/Thr_kinase_AS"/>
</dbReference>
<dbReference type="Proteomes" id="UP000034883">
    <property type="component" value="Chromosome"/>
</dbReference>
<evidence type="ECO:0000259" key="8">
    <source>
        <dbReference type="PROSITE" id="PS50011"/>
    </source>
</evidence>
<feature type="compositionally biased region" description="Basic residues" evidence="7">
    <location>
        <begin position="390"/>
        <end position="404"/>
    </location>
</feature>
<dbReference type="KEGG" id="samy:DB32_005577"/>
<evidence type="ECO:0000256" key="3">
    <source>
        <dbReference type="ARBA" id="ARBA00022679"/>
    </source>
</evidence>
<dbReference type="PANTHER" id="PTHR43289">
    <property type="entry name" value="MITOGEN-ACTIVATED PROTEIN KINASE KINASE KINASE 20-RELATED"/>
    <property type="match status" value="1"/>
</dbReference>
<dbReference type="AlphaFoldDB" id="A0A0F6YK33"/>
<keyword evidence="4" id="KW-0547">Nucleotide-binding</keyword>
<dbReference type="GO" id="GO:0005524">
    <property type="term" value="F:ATP binding"/>
    <property type="evidence" value="ECO:0007669"/>
    <property type="project" value="UniProtKB-KW"/>
</dbReference>
<evidence type="ECO:0000256" key="6">
    <source>
        <dbReference type="ARBA" id="ARBA00022840"/>
    </source>
</evidence>
<evidence type="ECO:0000256" key="1">
    <source>
        <dbReference type="ARBA" id="ARBA00012513"/>
    </source>
</evidence>
<organism evidence="9 10">
    <name type="scientific">Sandaracinus amylolyticus</name>
    <dbReference type="NCBI Taxonomy" id="927083"/>
    <lineage>
        <taxon>Bacteria</taxon>
        <taxon>Pseudomonadati</taxon>
        <taxon>Myxococcota</taxon>
        <taxon>Polyangia</taxon>
        <taxon>Polyangiales</taxon>
        <taxon>Sandaracinaceae</taxon>
        <taxon>Sandaracinus</taxon>
    </lineage>
</organism>
<reference evidence="9 10" key="1">
    <citation type="submission" date="2015-03" db="EMBL/GenBank/DDBJ databases">
        <title>Genome assembly of Sandaracinus amylolyticus DSM 53668.</title>
        <authorList>
            <person name="Sharma G."/>
            <person name="Subramanian S."/>
        </authorList>
    </citation>
    <scope>NUCLEOTIDE SEQUENCE [LARGE SCALE GENOMIC DNA]</scope>
    <source>
        <strain evidence="9 10">DSM 53668</strain>
    </source>
</reference>
<dbReference type="PANTHER" id="PTHR43289:SF6">
    <property type="entry name" value="SERINE_THREONINE-PROTEIN KINASE NEKL-3"/>
    <property type="match status" value="1"/>
</dbReference>
<evidence type="ECO:0000256" key="4">
    <source>
        <dbReference type="ARBA" id="ARBA00022741"/>
    </source>
</evidence>
<dbReference type="PROSITE" id="PS50011">
    <property type="entry name" value="PROTEIN_KINASE_DOM"/>
    <property type="match status" value="1"/>
</dbReference>
<keyword evidence="10" id="KW-1185">Reference proteome</keyword>
<dbReference type="PROSITE" id="PS00108">
    <property type="entry name" value="PROTEIN_KINASE_ST"/>
    <property type="match status" value="1"/>
</dbReference>
<sequence>MDERQTRPATSAKDPWIGATLDGRYRVLRKIAEGGMGAVYEGEQIALQRRVAIKVLHAHLARDADIVVRFRREALATTQIGHPHIVEVLDLGEMDDGSLFMVLELLEGRDLARVLKDEGPLSVARAAKIVVQVCEGVAAAHAKGIVHRDLKPENVFLTTREGDSDFVKVLDFGVSKIRDAIDGADARTRTGTALGTPYYMAPEQAQGKRDVDHRADVYAVGVILFRILTGHHPFDDTSYPMLVLKICTEPAPRIAEWRTDVPRELVALVERMLAKEPNDRPASITSVRDALLPLRASDAAPALTGAAPRPPARPRCSSRAITRPLRWPPPNDAPPPKKRKKTPPRRAASQAARARRCSPGSRCSACSRSRSSRTRSPVAIPRCRATPIRSRSRRRAIRSPARSRRAAETAADGRG</sequence>
<protein>
    <recommendedName>
        <fullName evidence="1">non-specific serine/threonine protein kinase</fullName>
        <ecNumber evidence="1">2.7.11.1</ecNumber>
    </recommendedName>
</protein>
<keyword evidence="2 9" id="KW-0723">Serine/threonine-protein kinase</keyword>
<dbReference type="STRING" id="927083.DB32_005577"/>
<proteinExistence type="predicted"/>
<feature type="region of interest" description="Disordered" evidence="7">
    <location>
        <begin position="301"/>
        <end position="415"/>
    </location>
</feature>
<dbReference type="SUPFAM" id="SSF56112">
    <property type="entry name" value="Protein kinase-like (PK-like)"/>
    <property type="match status" value="1"/>
</dbReference>
<dbReference type="EC" id="2.7.11.1" evidence="1"/>
<dbReference type="InterPro" id="IPR011009">
    <property type="entry name" value="Kinase-like_dom_sf"/>
</dbReference>
<feature type="domain" description="Protein kinase" evidence="8">
    <location>
        <begin position="25"/>
        <end position="292"/>
    </location>
</feature>